<dbReference type="InParanoid" id="H0EXZ5"/>
<organism evidence="2 3">
    <name type="scientific">Glarea lozoyensis (strain ATCC 74030 / MF5533)</name>
    <dbReference type="NCBI Taxonomy" id="1104152"/>
    <lineage>
        <taxon>Eukaryota</taxon>
        <taxon>Fungi</taxon>
        <taxon>Dikarya</taxon>
        <taxon>Ascomycota</taxon>
        <taxon>Pezizomycotina</taxon>
        <taxon>Leotiomycetes</taxon>
        <taxon>Helotiales</taxon>
        <taxon>Helotiaceae</taxon>
        <taxon>Glarea</taxon>
    </lineage>
</organism>
<comment type="caution">
    <text evidence="2">The sequence shown here is derived from an EMBL/GenBank/DDBJ whole genome shotgun (WGS) entry which is preliminary data.</text>
</comment>
<keyword evidence="3" id="KW-1185">Reference proteome</keyword>
<protein>
    <submittedName>
        <fullName evidence="2">Uncharacterized protein</fullName>
    </submittedName>
</protein>
<evidence type="ECO:0000256" key="1">
    <source>
        <dbReference type="SAM" id="MobiDB-lite"/>
    </source>
</evidence>
<gene>
    <name evidence="2" type="ORF">M7I_7689</name>
</gene>
<dbReference type="EMBL" id="AGUE01000236">
    <property type="protein sequence ID" value="EHK96599.1"/>
    <property type="molecule type" value="Genomic_DNA"/>
</dbReference>
<dbReference type="Proteomes" id="UP000005446">
    <property type="component" value="Unassembled WGS sequence"/>
</dbReference>
<proteinExistence type="predicted"/>
<reference evidence="2 3" key="1">
    <citation type="journal article" date="2012" name="Eukaryot. Cell">
        <title>Genome sequence of the fungus Glarea lozoyensis: the first genome sequence of a species from the Helotiaceae family.</title>
        <authorList>
            <person name="Youssar L."/>
            <person name="Gruening B.A."/>
            <person name="Erxleben A."/>
            <person name="Guenther S."/>
            <person name="Huettel W."/>
        </authorList>
    </citation>
    <scope>NUCLEOTIDE SEQUENCE [LARGE SCALE GENOMIC DNA]</scope>
    <source>
        <strain evidence="3">ATCC 74030 / MF5533</strain>
    </source>
</reference>
<feature type="compositionally biased region" description="Basic and acidic residues" evidence="1">
    <location>
        <begin position="25"/>
        <end position="35"/>
    </location>
</feature>
<evidence type="ECO:0000313" key="3">
    <source>
        <dbReference type="Proteomes" id="UP000005446"/>
    </source>
</evidence>
<dbReference type="AlphaFoldDB" id="H0EXZ5"/>
<name>H0EXZ5_GLAL7</name>
<sequence length="35" mass="3842">MSLFPLPSQPFSHPVPFLESSPDPTTKDSLEVRSA</sequence>
<evidence type="ECO:0000313" key="2">
    <source>
        <dbReference type="EMBL" id="EHK96599.1"/>
    </source>
</evidence>
<dbReference type="HOGENOM" id="CLU_3368613_0_0_1"/>
<accession>H0EXZ5</accession>
<feature type="region of interest" description="Disordered" evidence="1">
    <location>
        <begin position="1"/>
        <end position="35"/>
    </location>
</feature>